<evidence type="ECO:0000259" key="2">
    <source>
        <dbReference type="Pfam" id="PF24607"/>
    </source>
</evidence>
<accession>A0A0U0W3A3</accession>
<dbReference type="Pfam" id="PF24607">
    <property type="entry name" value="CBM_AftD"/>
    <property type="match status" value="1"/>
</dbReference>
<organism evidence="3 4">
    <name type="scientific">Mycobacterium bohemicum DSM 44277</name>
    <dbReference type="NCBI Taxonomy" id="1236609"/>
    <lineage>
        <taxon>Bacteria</taxon>
        <taxon>Bacillati</taxon>
        <taxon>Actinomycetota</taxon>
        <taxon>Actinomycetes</taxon>
        <taxon>Mycobacteriales</taxon>
        <taxon>Mycobacteriaceae</taxon>
        <taxon>Mycobacterium</taxon>
    </lineage>
</organism>
<dbReference type="InterPro" id="IPR056997">
    <property type="entry name" value="CBM_AftD"/>
</dbReference>
<feature type="transmembrane region" description="Helical" evidence="1">
    <location>
        <begin position="278"/>
        <end position="299"/>
    </location>
</feature>
<evidence type="ECO:0000313" key="3">
    <source>
        <dbReference type="EMBL" id="CPR00900.1"/>
    </source>
</evidence>
<sequence>MVQHNTAPSLTLTLPRPTEVAGLRVLAGRSPLPARPTMVAVNLGDGPQVRELGGDQPQTLSLRPRVTDTVTISLLDWQDIIDRNALGFDQLKPPGLAEVAVLGSDGNAIAPADGPRNRARRVSVGCDDGPVIAIAGRFVHTRIDTTVGALLDGDPVPALPCEGGPIALPPGHQELLISPGAQFVVDGAELTASADSPSAATVPAPVLAWGEGRRQVRAPASARPRLLVIPESINPGWVARTGTGARLTPVAVNGWQQGWVVPAGDAGTITLTFASNGLYRAGLAVGLALLPLLAALAFWRTRRRGDDEEPPARPRVSGIWAAIAVLGAGGVVAGAAGVVVTGAALGLRYALRGRYRTTVALSAGGLILAGAVLSRHPWRSVDGYAGHWAIVQLLALISLAALAASVVTVARRRD</sequence>
<dbReference type="EMBL" id="CSTD01000001">
    <property type="protein sequence ID" value="CPR00900.1"/>
    <property type="molecule type" value="Genomic_DNA"/>
</dbReference>
<reference evidence="3 4" key="1">
    <citation type="submission" date="2015-03" db="EMBL/GenBank/DDBJ databases">
        <authorList>
            <person name="Murphy D."/>
        </authorList>
    </citation>
    <scope>NUCLEOTIDE SEQUENCE [LARGE SCALE GENOMIC DNA]</scope>
    <source>
        <strain evidence="3 4">DSM 44277</strain>
    </source>
</reference>
<evidence type="ECO:0000313" key="4">
    <source>
        <dbReference type="Proteomes" id="UP000198875"/>
    </source>
</evidence>
<protein>
    <submittedName>
        <fullName evidence="3">Transmembrane protein</fullName>
    </submittedName>
</protein>
<keyword evidence="1" id="KW-1133">Transmembrane helix</keyword>
<keyword evidence="1 3" id="KW-0812">Transmembrane</keyword>
<feature type="transmembrane region" description="Helical" evidence="1">
    <location>
        <begin position="319"/>
        <end position="347"/>
    </location>
</feature>
<feature type="transmembrane region" description="Helical" evidence="1">
    <location>
        <begin position="359"/>
        <end position="378"/>
    </location>
</feature>
<proteinExistence type="predicted"/>
<gene>
    <name evidence="3" type="ORF">BN971_00032</name>
</gene>
<dbReference type="AlphaFoldDB" id="A0A0U0W3A3"/>
<evidence type="ECO:0000256" key="1">
    <source>
        <dbReference type="SAM" id="Phobius"/>
    </source>
</evidence>
<dbReference type="Proteomes" id="UP000198875">
    <property type="component" value="Unassembled WGS sequence"/>
</dbReference>
<feature type="domain" description="Arabinofuranosyltransferase D third carbohydrate binding module" evidence="2">
    <location>
        <begin position="2"/>
        <end position="113"/>
    </location>
</feature>
<keyword evidence="1" id="KW-0472">Membrane</keyword>
<feature type="transmembrane region" description="Helical" evidence="1">
    <location>
        <begin position="390"/>
        <end position="410"/>
    </location>
</feature>
<name>A0A0U0W3A3_MYCBE</name>